<reference evidence="2 3" key="1">
    <citation type="journal article" date="2014" name="Genome Announc.">
        <title>Draft Genome Sequences of Marine Flavobacterium Algibacter lectus Strains SS8 and NR4.</title>
        <authorList>
            <person name="Takatani N."/>
            <person name="Nakanishi M."/>
            <person name="Meirelles P."/>
            <person name="Mino S."/>
            <person name="Suda W."/>
            <person name="Oshima K."/>
            <person name="Hattori M."/>
            <person name="Ohkuma M."/>
            <person name="Hosokawa M."/>
            <person name="Miyashita K."/>
            <person name="Thompson F.L."/>
            <person name="Niwa A."/>
            <person name="Sawabe T."/>
            <person name="Sawabe T."/>
        </authorList>
    </citation>
    <scope>NUCLEOTIDE SEQUENCE [LARGE SCALE GENOMIC DNA]</scope>
    <source>
        <strain evidence="3">JCM19274</strain>
    </source>
</reference>
<dbReference type="EMBL" id="BBNU01000024">
    <property type="protein sequence ID" value="GAL82289.1"/>
    <property type="molecule type" value="Genomic_DNA"/>
</dbReference>
<comment type="caution">
    <text evidence="2">The sequence shown here is derived from an EMBL/GenBank/DDBJ whole genome shotgun (WGS) entry which is preliminary data.</text>
</comment>
<feature type="signal peptide" evidence="1">
    <location>
        <begin position="1"/>
        <end position="21"/>
    </location>
</feature>
<accession>A0A090X247</accession>
<sequence>MKYKKLYIALLLISIWSFSFSQQFTNYTTDDGLPSNHIYKIAQDQKGFLWFATAKGLVKYNGNTFKVFTTKDGLANNDVWGNFPNTRQ</sequence>
<dbReference type="AlphaFoldDB" id="A0A090X247"/>
<dbReference type="SUPFAM" id="SSF63829">
    <property type="entry name" value="Calcium-dependent phosphotriesterase"/>
    <property type="match status" value="1"/>
</dbReference>
<evidence type="ECO:0000313" key="2">
    <source>
        <dbReference type="EMBL" id="GAL82289.1"/>
    </source>
</evidence>
<name>A0A090X247_9FLAO</name>
<protein>
    <recommendedName>
        <fullName evidence="4">DNA-binding response regulator</fullName>
    </recommendedName>
</protein>
<evidence type="ECO:0000256" key="1">
    <source>
        <dbReference type="SAM" id="SignalP"/>
    </source>
</evidence>
<dbReference type="RefSeq" id="WP_042501000.1">
    <property type="nucleotide sequence ID" value="NZ_BBNU01000024.1"/>
</dbReference>
<dbReference type="Proteomes" id="UP000029643">
    <property type="component" value="Unassembled WGS sequence"/>
</dbReference>
<dbReference type="Pfam" id="PF07494">
    <property type="entry name" value="Reg_prop"/>
    <property type="match status" value="1"/>
</dbReference>
<dbReference type="InterPro" id="IPR015943">
    <property type="entry name" value="WD40/YVTN_repeat-like_dom_sf"/>
</dbReference>
<evidence type="ECO:0000313" key="3">
    <source>
        <dbReference type="Proteomes" id="UP000029643"/>
    </source>
</evidence>
<gene>
    <name evidence="2" type="ORF">JCM19274_1603</name>
</gene>
<keyword evidence="1" id="KW-0732">Signal</keyword>
<dbReference type="InterPro" id="IPR011110">
    <property type="entry name" value="Reg_prop"/>
</dbReference>
<dbReference type="Gene3D" id="2.130.10.10">
    <property type="entry name" value="YVTN repeat-like/Quinoprotein amine dehydrogenase"/>
    <property type="match status" value="1"/>
</dbReference>
<proteinExistence type="predicted"/>
<feature type="chain" id="PRO_5001866747" description="DNA-binding response regulator" evidence="1">
    <location>
        <begin position="22"/>
        <end position="88"/>
    </location>
</feature>
<evidence type="ECO:0008006" key="4">
    <source>
        <dbReference type="Google" id="ProtNLM"/>
    </source>
</evidence>
<organism evidence="2 3">
    <name type="scientific">Algibacter lectus</name>
    <dbReference type="NCBI Taxonomy" id="221126"/>
    <lineage>
        <taxon>Bacteria</taxon>
        <taxon>Pseudomonadati</taxon>
        <taxon>Bacteroidota</taxon>
        <taxon>Flavobacteriia</taxon>
        <taxon>Flavobacteriales</taxon>
        <taxon>Flavobacteriaceae</taxon>
        <taxon>Algibacter</taxon>
    </lineage>
</organism>